<dbReference type="SUPFAM" id="SSF75304">
    <property type="entry name" value="Amidase signature (AS) enzymes"/>
    <property type="match status" value="1"/>
</dbReference>
<dbReference type="Proteomes" id="UP000320762">
    <property type="component" value="Unassembled WGS sequence"/>
</dbReference>
<dbReference type="STRING" id="97359.A0A550CPY2"/>
<keyword evidence="8" id="KW-1185">Reference proteome</keyword>
<feature type="active site" description="Charge relay system" evidence="5">
    <location>
        <position position="181"/>
    </location>
</feature>
<dbReference type="EC" id="3.5.1.4" evidence="3"/>
<gene>
    <name evidence="7" type="ORF">BD626DRAFT_397486</name>
</gene>
<dbReference type="InterPro" id="IPR020556">
    <property type="entry name" value="Amidase_CS"/>
</dbReference>
<dbReference type="InterPro" id="IPR036928">
    <property type="entry name" value="AS_sf"/>
</dbReference>
<dbReference type="InterPro" id="IPR023631">
    <property type="entry name" value="Amidase_dom"/>
</dbReference>
<dbReference type="OrthoDB" id="6428749at2759"/>
<comment type="similarity">
    <text evidence="2">Belongs to the amidase family.</text>
</comment>
<feature type="active site" description="Acyl-ester intermediate" evidence="5">
    <location>
        <position position="205"/>
    </location>
</feature>
<dbReference type="Gene3D" id="3.90.1300.10">
    <property type="entry name" value="Amidase signature (AS) domain"/>
    <property type="match status" value="1"/>
</dbReference>
<sequence>MTSYPLGSDVRGAAEASGLLTKDDVILTNFTNDATYILEGIKSKELTAVQVVTAFAKRAALAHQHVNCLTDFFMDEAIERAKQLDEYYEKTGLLVGPLHGLPISAKDNQSIKGHYVSNGFLHQFRKYKEDQHGHMLQILWDAGAVFYVKTNLPQSVMHLETHSFYGQTLNPYNTALTSGGSSGGCSALLAYGGSPLGLGNDIGGSLRSPAGATGLWTLKCTTSRLPSAGGVKMMPGADSVGSTQGPMCRSLRDLKLWFQVVMASKPWMREYTIVSVPWDTSALIPAAPKVKIGVMWSDGVVTPQPPIHRALKTLVAVLQERSDVEIKDYTPYKHAEMDALVHELYFVDGGKMVRDHAATSGEPLLPMTEWVLTRPQVKMHDIFQLWDMNMRRDTLRAEHLAHFNAQDVDFVLCPVGPGPAPAHHTAKYWGYTSSWNFLDYPAAVFPTGLKADPQVDLDAEYAKAPALNELDAYNRECYAKPEVFKNAPLCLQLVSRRNADDQVLDVLEKISECLPLAS</sequence>
<comment type="catalytic activity">
    <reaction evidence="1">
        <text>a monocarboxylic acid amide + H2O = a monocarboxylate + NH4(+)</text>
        <dbReference type="Rhea" id="RHEA:12020"/>
        <dbReference type="ChEBI" id="CHEBI:15377"/>
        <dbReference type="ChEBI" id="CHEBI:28938"/>
        <dbReference type="ChEBI" id="CHEBI:35757"/>
        <dbReference type="ChEBI" id="CHEBI:83628"/>
        <dbReference type="EC" id="3.5.1.4"/>
    </reaction>
</comment>
<feature type="active site" description="Charge relay system" evidence="5">
    <location>
        <position position="106"/>
    </location>
</feature>
<evidence type="ECO:0000313" key="7">
    <source>
        <dbReference type="EMBL" id="TRM66855.1"/>
    </source>
</evidence>
<dbReference type="EMBL" id="VDMD01000003">
    <property type="protein sequence ID" value="TRM66855.1"/>
    <property type="molecule type" value="Genomic_DNA"/>
</dbReference>
<proteinExistence type="inferred from homology"/>
<evidence type="ECO:0000256" key="3">
    <source>
        <dbReference type="ARBA" id="ARBA00012922"/>
    </source>
</evidence>
<keyword evidence="4" id="KW-0378">Hydrolase</keyword>
<evidence type="ECO:0000313" key="8">
    <source>
        <dbReference type="Proteomes" id="UP000320762"/>
    </source>
</evidence>
<dbReference type="GO" id="GO:0004040">
    <property type="term" value="F:amidase activity"/>
    <property type="evidence" value="ECO:0007669"/>
    <property type="project" value="UniProtKB-EC"/>
</dbReference>
<protein>
    <recommendedName>
        <fullName evidence="3">amidase</fullName>
        <ecNumber evidence="3">3.5.1.4</ecNumber>
    </recommendedName>
</protein>
<reference evidence="7 8" key="1">
    <citation type="journal article" date="2019" name="New Phytol.">
        <title>Comparative genomics reveals unique wood-decay strategies and fruiting body development in the Schizophyllaceae.</title>
        <authorList>
            <person name="Almasi E."/>
            <person name="Sahu N."/>
            <person name="Krizsan K."/>
            <person name="Balint B."/>
            <person name="Kovacs G.M."/>
            <person name="Kiss B."/>
            <person name="Cseklye J."/>
            <person name="Drula E."/>
            <person name="Henrissat B."/>
            <person name="Nagy I."/>
            <person name="Chovatia M."/>
            <person name="Adam C."/>
            <person name="LaButti K."/>
            <person name="Lipzen A."/>
            <person name="Riley R."/>
            <person name="Grigoriev I.V."/>
            <person name="Nagy L.G."/>
        </authorList>
    </citation>
    <scope>NUCLEOTIDE SEQUENCE [LARGE SCALE GENOMIC DNA]</scope>
    <source>
        <strain evidence="7 8">NL-1724</strain>
    </source>
</reference>
<feature type="domain" description="Amidase" evidence="6">
    <location>
        <begin position="51"/>
        <end position="504"/>
    </location>
</feature>
<dbReference type="Pfam" id="PF01425">
    <property type="entry name" value="Amidase"/>
    <property type="match status" value="1"/>
</dbReference>
<name>A0A550CPY2_9AGAR</name>
<evidence type="ECO:0000256" key="4">
    <source>
        <dbReference type="ARBA" id="ARBA00022801"/>
    </source>
</evidence>
<comment type="caution">
    <text evidence="7">The sequence shown here is derived from an EMBL/GenBank/DDBJ whole genome shotgun (WGS) entry which is preliminary data.</text>
</comment>
<evidence type="ECO:0000256" key="5">
    <source>
        <dbReference type="PIRSR" id="PIRSR001221-1"/>
    </source>
</evidence>
<organism evidence="7 8">
    <name type="scientific">Schizophyllum amplum</name>
    <dbReference type="NCBI Taxonomy" id="97359"/>
    <lineage>
        <taxon>Eukaryota</taxon>
        <taxon>Fungi</taxon>
        <taxon>Dikarya</taxon>
        <taxon>Basidiomycota</taxon>
        <taxon>Agaricomycotina</taxon>
        <taxon>Agaricomycetes</taxon>
        <taxon>Agaricomycetidae</taxon>
        <taxon>Agaricales</taxon>
        <taxon>Schizophyllaceae</taxon>
        <taxon>Schizophyllum</taxon>
    </lineage>
</organism>
<dbReference type="PIRSF" id="PIRSF001221">
    <property type="entry name" value="Amidase_fungi"/>
    <property type="match status" value="1"/>
</dbReference>
<dbReference type="PANTHER" id="PTHR46072:SF4">
    <property type="entry name" value="AMIDASE C550.07-RELATED"/>
    <property type="match status" value="1"/>
</dbReference>
<accession>A0A550CPY2</accession>
<dbReference type="PANTHER" id="PTHR46072">
    <property type="entry name" value="AMIDASE-RELATED-RELATED"/>
    <property type="match status" value="1"/>
</dbReference>
<evidence type="ECO:0000259" key="6">
    <source>
        <dbReference type="Pfam" id="PF01425"/>
    </source>
</evidence>
<evidence type="ECO:0000256" key="1">
    <source>
        <dbReference type="ARBA" id="ARBA00001311"/>
    </source>
</evidence>
<evidence type="ECO:0000256" key="2">
    <source>
        <dbReference type="ARBA" id="ARBA00009199"/>
    </source>
</evidence>
<dbReference type="PROSITE" id="PS00571">
    <property type="entry name" value="AMIDASES"/>
    <property type="match status" value="1"/>
</dbReference>
<dbReference type="AlphaFoldDB" id="A0A550CPY2"/>